<dbReference type="EMBL" id="KN837104">
    <property type="protein sequence ID" value="KIJ47081.1"/>
    <property type="molecule type" value="Genomic_DNA"/>
</dbReference>
<dbReference type="Proteomes" id="UP000054279">
    <property type="component" value="Unassembled WGS sequence"/>
</dbReference>
<dbReference type="OrthoDB" id="10006285at2759"/>
<gene>
    <name evidence="1" type="ORF">M422DRAFT_249397</name>
</gene>
<accession>A0A0C9VIE9</accession>
<evidence type="ECO:0000313" key="1">
    <source>
        <dbReference type="EMBL" id="KIJ47081.1"/>
    </source>
</evidence>
<name>A0A0C9VIE9_SPHS4</name>
<dbReference type="SUPFAM" id="SSF50956">
    <property type="entry name" value="Thermostable phytase (3-phytase)"/>
    <property type="match status" value="1"/>
</dbReference>
<dbReference type="AlphaFoldDB" id="A0A0C9VIE9"/>
<dbReference type="HOGENOM" id="CLU_1571634_0_0_1"/>
<reference evidence="1 2" key="1">
    <citation type="submission" date="2014-06" db="EMBL/GenBank/DDBJ databases">
        <title>Evolutionary Origins and Diversification of the Mycorrhizal Mutualists.</title>
        <authorList>
            <consortium name="DOE Joint Genome Institute"/>
            <consortium name="Mycorrhizal Genomics Consortium"/>
            <person name="Kohler A."/>
            <person name="Kuo A."/>
            <person name="Nagy L.G."/>
            <person name="Floudas D."/>
            <person name="Copeland A."/>
            <person name="Barry K.W."/>
            <person name="Cichocki N."/>
            <person name="Veneault-Fourrey C."/>
            <person name="LaButti K."/>
            <person name="Lindquist E.A."/>
            <person name="Lipzen A."/>
            <person name="Lundell T."/>
            <person name="Morin E."/>
            <person name="Murat C."/>
            <person name="Riley R."/>
            <person name="Ohm R."/>
            <person name="Sun H."/>
            <person name="Tunlid A."/>
            <person name="Henrissat B."/>
            <person name="Grigoriev I.V."/>
            <person name="Hibbett D.S."/>
            <person name="Martin F."/>
        </authorList>
    </citation>
    <scope>NUCLEOTIDE SEQUENCE [LARGE SCALE GENOMIC DNA]</scope>
    <source>
        <strain evidence="1 2">SS14</strain>
    </source>
</reference>
<evidence type="ECO:0000313" key="2">
    <source>
        <dbReference type="Proteomes" id="UP000054279"/>
    </source>
</evidence>
<sequence>MSNPSETQLILTVQAVFVLSVHGYLAVWDVNPFTGALSAVSKKIDIKVQQLCHLEWSTFQARMLFWRRIRRLVSPKMNTIFLVDTNGANVIEVSVDKNLGSSIVAQYSLGNTSFPIDATVISVKGGEYLYVNDPGQNTILVFLVPAPRKATLVQKLALGAPLEQLRVTAG</sequence>
<organism evidence="1 2">
    <name type="scientific">Sphaerobolus stellatus (strain SS14)</name>
    <dbReference type="NCBI Taxonomy" id="990650"/>
    <lineage>
        <taxon>Eukaryota</taxon>
        <taxon>Fungi</taxon>
        <taxon>Dikarya</taxon>
        <taxon>Basidiomycota</taxon>
        <taxon>Agaricomycotina</taxon>
        <taxon>Agaricomycetes</taxon>
        <taxon>Phallomycetidae</taxon>
        <taxon>Geastrales</taxon>
        <taxon>Sphaerobolaceae</taxon>
        <taxon>Sphaerobolus</taxon>
    </lineage>
</organism>
<proteinExistence type="predicted"/>
<protein>
    <submittedName>
        <fullName evidence="1">Unplaced genomic scaffold SPHSTscaffold_29, whole genome shotgun sequence</fullName>
    </submittedName>
</protein>
<keyword evidence="2" id="KW-1185">Reference proteome</keyword>